<evidence type="ECO:0008006" key="3">
    <source>
        <dbReference type="Google" id="ProtNLM"/>
    </source>
</evidence>
<proteinExistence type="predicted"/>
<protein>
    <recommendedName>
        <fullName evidence="3">Branched-chain-amino-acid aminotransferase</fullName>
    </recommendedName>
</protein>
<dbReference type="Proteomes" id="UP001597349">
    <property type="component" value="Unassembled WGS sequence"/>
</dbReference>
<gene>
    <name evidence="1" type="ORF">ACFSQT_37565</name>
</gene>
<sequence>MAPGGNDLTERRDEQHNDLQQKLCHRFGRHVDHASFHASLPRLSGQYLPMSQAKISVLDWFVCLPTPLTTRACLDGRFLRLDLHLDRFLRWGKAAHDKPFTARR</sequence>
<evidence type="ECO:0000313" key="2">
    <source>
        <dbReference type="Proteomes" id="UP001597349"/>
    </source>
</evidence>
<evidence type="ECO:0000313" key="1">
    <source>
        <dbReference type="EMBL" id="MFD2058593.1"/>
    </source>
</evidence>
<accession>A0ABW4WRT8</accession>
<reference evidence="2" key="1">
    <citation type="journal article" date="2019" name="Int. J. Syst. Evol. Microbiol.">
        <title>The Global Catalogue of Microorganisms (GCM) 10K type strain sequencing project: providing services to taxonomists for standard genome sequencing and annotation.</title>
        <authorList>
            <consortium name="The Broad Institute Genomics Platform"/>
            <consortium name="The Broad Institute Genome Sequencing Center for Infectious Disease"/>
            <person name="Wu L."/>
            <person name="Ma J."/>
        </authorList>
    </citation>
    <scope>NUCLEOTIDE SEQUENCE [LARGE SCALE GENOMIC DNA]</scope>
    <source>
        <strain evidence="2">CGMCC 1.16226</strain>
    </source>
</reference>
<keyword evidence="2" id="KW-1185">Reference proteome</keyword>
<comment type="caution">
    <text evidence="1">The sequence shown here is derived from an EMBL/GenBank/DDBJ whole genome shotgun (WGS) entry which is preliminary data.</text>
</comment>
<name>A0ABW4WRT8_9HYPH</name>
<dbReference type="RefSeq" id="WP_379027065.1">
    <property type="nucleotide sequence ID" value="NZ_JBHUGY010000076.1"/>
</dbReference>
<dbReference type="EMBL" id="JBHUGY010000076">
    <property type="protein sequence ID" value="MFD2058593.1"/>
    <property type="molecule type" value="Genomic_DNA"/>
</dbReference>
<organism evidence="1 2">
    <name type="scientific">Mesorhizobium calcicola</name>
    <dbReference type="NCBI Taxonomy" id="1300310"/>
    <lineage>
        <taxon>Bacteria</taxon>
        <taxon>Pseudomonadati</taxon>
        <taxon>Pseudomonadota</taxon>
        <taxon>Alphaproteobacteria</taxon>
        <taxon>Hyphomicrobiales</taxon>
        <taxon>Phyllobacteriaceae</taxon>
        <taxon>Mesorhizobium</taxon>
    </lineage>
</organism>